<dbReference type="AlphaFoldDB" id="A0A5N6D6H0"/>
<dbReference type="InterPro" id="IPR009081">
    <property type="entry name" value="PP-bd_ACP"/>
</dbReference>
<dbReference type="Gene3D" id="3.30.300.30">
    <property type="match status" value="1"/>
</dbReference>
<evidence type="ECO:0000259" key="5">
    <source>
        <dbReference type="PROSITE" id="PS50075"/>
    </source>
</evidence>
<accession>A0A5N6D6H0</accession>
<dbReference type="InterPro" id="IPR023213">
    <property type="entry name" value="CAT-like_dom_sf"/>
</dbReference>
<dbReference type="GO" id="GO:0005737">
    <property type="term" value="C:cytoplasm"/>
    <property type="evidence" value="ECO:0007669"/>
    <property type="project" value="TreeGrafter"/>
</dbReference>
<dbReference type="EMBL" id="ML735033">
    <property type="protein sequence ID" value="KAB8200855.1"/>
    <property type="molecule type" value="Genomic_DNA"/>
</dbReference>
<dbReference type="SUPFAM" id="SSF52777">
    <property type="entry name" value="CoA-dependent acyltransferases"/>
    <property type="match status" value="2"/>
</dbReference>
<dbReference type="InterPro" id="IPR020845">
    <property type="entry name" value="AMP-binding_CS"/>
</dbReference>
<gene>
    <name evidence="6" type="ORF">BDV34DRAFT_237931</name>
</gene>
<comment type="similarity">
    <text evidence="4">Belongs to the NRP synthetase family.</text>
</comment>
<keyword evidence="2" id="KW-0597">Phosphoprotein</keyword>
<proteinExistence type="inferred from homology"/>
<feature type="domain" description="Carrier" evidence="5">
    <location>
        <begin position="461"/>
        <end position="537"/>
    </location>
</feature>
<evidence type="ECO:0000313" key="7">
    <source>
        <dbReference type="Proteomes" id="UP000326532"/>
    </source>
</evidence>
<dbReference type="Gene3D" id="2.30.38.10">
    <property type="entry name" value="Luciferase, Domain 3"/>
    <property type="match status" value="1"/>
</dbReference>
<reference evidence="6 7" key="1">
    <citation type="submission" date="2019-04" db="EMBL/GenBank/DDBJ databases">
        <title>Fungal friends and foes A comparative genomics study of 23 Aspergillus species from section Flavi.</title>
        <authorList>
            <consortium name="DOE Joint Genome Institute"/>
            <person name="Kjaerbolling I."/>
            <person name="Vesth T.C."/>
            <person name="Frisvad J.C."/>
            <person name="Nybo J.L."/>
            <person name="Theobald S."/>
            <person name="Kildgaard S."/>
            <person name="Petersen T.I."/>
            <person name="Kuo A."/>
            <person name="Sato A."/>
            <person name="Lyhne E.K."/>
            <person name="Kogle M.E."/>
            <person name="Wiebenga A."/>
            <person name="Kun R.S."/>
            <person name="Lubbers R.J."/>
            <person name="Makela M.R."/>
            <person name="Barry K."/>
            <person name="Chovatia M."/>
            <person name="Clum A."/>
            <person name="Daum C."/>
            <person name="Haridas S."/>
            <person name="He G."/>
            <person name="LaButti K."/>
            <person name="Lipzen A."/>
            <person name="Mondo S."/>
            <person name="Pangilinan J."/>
            <person name="Riley R."/>
            <person name="Salamov A."/>
            <person name="Simmons B.A."/>
            <person name="Magnuson J.K."/>
            <person name="Henrissat B."/>
            <person name="Mortensen U.H."/>
            <person name="Larsen T.O."/>
            <person name="De vries R.P."/>
            <person name="Grigoriev I.V."/>
            <person name="Machida M."/>
            <person name="Baker S.E."/>
            <person name="Andersen M.R."/>
        </authorList>
    </citation>
    <scope>NUCLEOTIDE SEQUENCE [LARGE SCALE GENOMIC DNA]</scope>
    <source>
        <strain evidence="6 7">CBS 117618</strain>
    </source>
</reference>
<evidence type="ECO:0000256" key="3">
    <source>
        <dbReference type="ARBA" id="ARBA00022598"/>
    </source>
</evidence>
<keyword evidence="3" id="KW-0436">Ligase</keyword>
<dbReference type="Pfam" id="PF00668">
    <property type="entry name" value="Condensation"/>
    <property type="match status" value="1"/>
</dbReference>
<dbReference type="PROSITE" id="PS00455">
    <property type="entry name" value="AMP_BINDING"/>
    <property type="match status" value="1"/>
</dbReference>
<dbReference type="CDD" id="cd05918">
    <property type="entry name" value="A_NRPS_SidN3_like"/>
    <property type="match status" value="1"/>
</dbReference>
<keyword evidence="1" id="KW-0596">Phosphopantetheine</keyword>
<sequence length="964" mass="106942">MIPICIEKSPELIIAMIAVLKAGKAFIPVDPISSRARLDYILSSLQPTVILVSEDVYELRPCDSGVKKLIVSPSTVKAKPMRQSLPLPAGIDSAQPAYVLFTSGSTGIPKELGGEFGLNNQTRMLQYTSSTFDPSILEIFATLLHGGAVCIPTEMERLNNIPKVIKDMGVNTAVFVPSVLKLLRPEEIPTVRKLIVGGEKLTQSLIDIWAEQTHVINAYGPTETCICSLANLRVFPRRFGGNIGTSIACRTWVVNPNDECQLMPIGAIGELWIEGPTVARGYLHDLAATKESFASSLPWTEGGGTTRAYRTGDLVRYLPDGELLFLARKDNQVKLNGHRIELEEIEACICRSPLVAGASVQLRNIGDSATLAAFLIPQGTSSQGDDICHLLSWSEDDFHTLLDSMRQQLPTYMVPEYLIPVNFIPRMTSGKVDHHALTAILEQVRLDRHQSGRYDRSEKEQDVSESHRAMKDLWAQALDIPRSSISASDRFLHLGGNSIKAMKLVSAARDSGILLTVGELLKNCTIDELNYSRNGKPASITAARPRSELQTPQRQTYTPTWIQMVSVTTVGGFPEGNYMHLVIELRGRLDPIRLSEACRSLVEKNEILRTQYTLRDGTIEATVLEKVEVPLTKFNSRSEALEHWESAPSVCFDRQLVTFSYVVMDENSTHFALGVQHSQYDAWTVPLLLRQLQGIYHGHPVDPGPPFSEYAARLPRETNARAEMFWQEQLRDLPMTLLSDRSVEGDEPDGHFQKSIKLSPSEFTFATIICSAWALVLSKHATTGRVVFGGAVSGRNMDMEGILDVVGPCINMLPFPIDVTDCATYLEVLQTVRDVRIATVPYEAMPLPDLISRCTNWNPTAIFGSIVQHLDITFDLPLVSEAQPGVDLDKLEWKFLETRKQYGRCRATDIYVFSTISRDGSADVQLKYNPSRISPDLAEVLFSDLCGYIVAALREPEQRIASCL</sequence>
<dbReference type="InterPro" id="IPR006162">
    <property type="entry name" value="Ppantetheine_attach_site"/>
</dbReference>
<dbReference type="VEuPathDB" id="FungiDB:BDV34DRAFT_237931"/>
<protein>
    <submittedName>
        <fullName evidence="6">Acetyl-CoA synthetase-like protein</fullName>
    </submittedName>
</protein>
<dbReference type="PROSITE" id="PS00012">
    <property type="entry name" value="PHOSPHOPANTETHEINE"/>
    <property type="match status" value="1"/>
</dbReference>
<dbReference type="Gene3D" id="1.10.1200.10">
    <property type="entry name" value="ACP-like"/>
    <property type="match status" value="1"/>
</dbReference>
<organism evidence="6 7">
    <name type="scientific">Aspergillus parasiticus</name>
    <dbReference type="NCBI Taxonomy" id="5067"/>
    <lineage>
        <taxon>Eukaryota</taxon>
        <taxon>Fungi</taxon>
        <taxon>Dikarya</taxon>
        <taxon>Ascomycota</taxon>
        <taxon>Pezizomycotina</taxon>
        <taxon>Eurotiomycetes</taxon>
        <taxon>Eurotiomycetidae</taxon>
        <taxon>Eurotiales</taxon>
        <taxon>Aspergillaceae</taxon>
        <taxon>Aspergillus</taxon>
        <taxon>Aspergillus subgen. Circumdati</taxon>
    </lineage>
</organism>
<dbReference type="Gene3D" id="3.40.50.980">
    <property type="match status" value="2"/>
</dbReference>
<dbReference type="InterPro" id="IPR000873">
    <property type="entry name" value="AMP-dep_synth/lig_dom"/>
</dbReference>
<dbReference type="InterPro" id="IPR001242">
    <property type="entry name" value="Condensation_dom"/>
</dbReference>
<dbReference type="GO" id="GO:0044550">
    <property type="term" value="P:secondary metabolite biosynthetic process"/>
    <property type="evidence" value="ECO:0007669"/>
    <property type="project" value="TreeGrafter"/>
</dbReference>
<dbReference type="GO" id="GO:0043041">
    <property type="term" value="P:amino acid activation for nonribosomal peptide biosynthetic process"/>
    <property type="evidence" value="ECO:0007669"/>
    <property type="project" value="TreeGrafter"/>
</dbReference>
<dbReference type="InterPro" id="IPR045851">
    <property type="entry name" value="AMP-bd_C_sf"/>
</dbReference>
<evidence type="ECO:0000256" key="2">
    <source>
        <dbReference type="ARBA" id="ARBA00022553"/>
    </source>
</evidence>
<dbReference type="Gene3D" id="3.30.559.10">
    <property type="entry name" value="Chloramphenicol acetyltransferase-like domain"/>
    <property type="match status" value="1"/>
</dbReference>
<dbReference type="InterPro" id="IPR036736">
    <property type="entry name" value="ACP-like_sf"/>
</dbReference>
<dbReference type="PROSITE" id="PS50075">
    <property type="entry name" value="CARRIER"/>
    <property type="match status" value="1"/>
</dbReference>
<evidence type="ECO:0000256" key="4">
    <source>
        <dbReference type="ARBA" id="ARBA00029454"/>
    </source>
</evidence>
<dbReference type="PANTHER" id="PTHR45527">
    <property type="entry name" value="NONRIBOSOMAL PEPTIDE SYNTHETASE"/>
    <property type="match status" value="1"/>
</dbReference>
<dbReference type="SUPFAM" id="SSF47336">
    <property type="entry name" value="ACP-like"/>
    <property type="match status" value="1"/>
</dbReference>
<dbReference type="Gene3D" id="3.30.559.30">
    <property type="entry name" value="Nonribosomal peptide synthetase, condensation domain"/>
    <property type="match status" value="1"/>
</dbReference>
<dbReference type="PANTHER" id="PTHR45527:SF1">
    <property type="entry name" value="FATTY ACID SYNTHASE"/>
    <property type="match status" value="1"/>
</dbReference>
<dbReference type="OMA" id="WETEMAQ"/>
<dbReference type="Proteomes" id="UP000326532">
    <property type="component" value="Unassembled WGS sequence"/>
</dbReference>
<evidence type="ECO:0000256" key="1">
    <source>
        <dbReference type="ARBA" id="ARBA00022450"/>
    </source>
</evidence>
<name>A0A5N6D6H0_ASPPA</name>
<dbReference type="SUPFAM" id="SSF56801">
    <property type="entry name" value="Acetyl-CoA synthetase-like"/>
    <property type="match status" value="1"/>
</dbReference>
<keyword evidence="7" id="KW-1185">Reference proteome</keyword>
<evidence type="ECO:0000313" key="6">
    <source>
        <dbReference type="EMBL" id="KAB8200855.1"/>
    </source>
</evidence>
<dbReference type="GO" id="GO:0031177">
    <property type="term" value="F:phosphopantetheine binding"/>
    <property type="evidence" value="ECO:0007669"/>
    <property type="project" value="TreeGrafter"/>
</dbReference>
<dbReference type="GO" id="GO:0016874">
    <property type="term" value="F:ligase activity"/>
    <property type="evidence" value="ECO:0007669"/>
    <property type="project" value="UniProtKB-KW"/>
</dbReference>
<dbReference type="Pfam" id="PF00550">
    <property type="entry name" value="PP-binding"/>
    <property type="match status" value="1"/>
</dbReference>
<dbReference type="Pfam" id="PF00501">
    <property type="entry name" value="AMP-binding"/>
    <property type="match status" value="1"/>
</dbReference>